<dbReference type="EMBL" id="HBIV01019634">
    <property type="protein sequence ID" value="CAE0662614.1"/>
    <property type="molecule type" value="Transcribed_RNA"/>
</dbReference>
<dbReference type="PROSITE" id="PS51792">
    <property type="entry name" value="YIPPEE"/>
    <property type="match status" value="1"/>
</dbReference>
<feature type="domain" description="Yippee" evidence="1">
    <location>
        <begin position="254"/>
        <end position="360"/>
    </location>
</feature>
<evidence type="ECO:0000259" key="1">
    <source>
        <dbReference type="PROSITE" id="PS51792"/>
    </source>
</evidence>
<protein>
    <recommendedName>
        <fullName evidence="1">Yippee domain-containing protein</fullName>
    </recommendedName>
</protein>
<sequence>MANSRYRSSEQSHENHEGIVTQCKGIMSSIGLFIWRCLCSSSGSEANGTLGRSDMKLFQEEADRKRVVAFGDVLKSREKIVRRRKYRGAPLSFQLASRTIHRTYGCGACGTLLFRPSEICDGKIFDVELSDSETVVSLKDCANVRYGPIRCKSDMSETWKYDVQTIRCSNCNVYLGLYVSKIANLTSWMEISSHGWCERMGAPILRTANFRRGSVISGGSNEIPVGGIETRQIFIGHRYIRALRSDGTDVPKRIKLTCKGCTNVLSYTDQILCTRRRWGFGDGPNEPACYMNSLAKGSFEVKSIRERQLAQGSFEMGDVYCSSCGLQVGYKFHKDRSPTFINENQQGRFGLVISRLKLDFSGFSRTMVRT</sequence>
<dbReference type="InterPro" id="IPR034751">
    <property type="entry name" value="Yippee"/>
</dbReference>
<organism evidence="2">
    <name type="scientific">Lotharella globosa</name>
    <dbReference type="NCBI Taxonomy" id="91324"/>
    <lineage>
        <taxon>Eukaryota</taxon>
        <taxon>Sar</taxon>
        <taxon>Rhizaria</taxon>
        <taxon>Cercozoa</taxon>
        <taxon>Chlorarachniophyceae</taxon>
        <taxon>Lotharella</taxon>
    </lineage>
</organism>
<reference evidence="2" key="1">
    <citation type="submission" date="2021-01" db="EMBL/GenBank/DDBJ databases">
        <authorList>
            <person name="Corre E."/>
            <person name="Pelletier E."/>
            <person name="Niang G."/>
            <person name="Scheremetjew M."/>
            <person name="Finn R."/>
            <person name="Kale V."/>
            <person name="Holt S."/>
            <person name="Cochrane G."/>
            <person name="Meng A."/>
            <person name="Brown T."/>
            <person name="Cohen L."/>
        </authorList>
    </citation>
    <scope>NUCLEOTIDE SEQUENCE</scope>
    <source>
        <strain evidence="2">CCCM811</strain>
    </source>
</reference>
<dbReference type="AlphaFoldDB" id="A0A7S4DPZ9"/>
<accession>A0A7S4DPZ9</accession>
<gene>
    <name evidence="2" type="ORF">LGLO00237_LOCUS14215</name>
</gene>
<proteinExistence type="predicted"/>
<evidence type="ECO:0000313" key="2">
    <source>
        <dbReference type="EMBL" id="CAE0662614.1"/>
    </source>
</evidence>
<name>A0A7S4DPZ9_9EUKA</name>